<sequence length="772" mass="83076">MMKHLFRDLLVAAPKLLVGGFTDMLGIANRPIQLAGHFGFIPPEYAAVFDEGSLVVAFLGALSFGLLAASVLACCSFREEALRPLLYVFAVVYLVDAAAQLPQLLFPYWAPTFAYPLPLTGVSTCFQLRTAVFFIYQDLKLKLNFDFLRIIECRYPIACAAVVLRYSSAHLLKDGAGAWVLYALAVVLFLALVLPYKLAVMLLDGFGWVLRNILMPLATTVYQLVVKIWPLVKAWAISVLQHRLLIGFYNRVLVPVWCCLSPWALALTAAAVATSTACDIPNVLGGPPSLAKALPAMVPVFTTLASAASFCILGLHAVERVSAFTDPLRSPSLTSALLGLSYVLSLPVTITREALPRLRQILRPLMRRVSKLLTNLLRFAVKAPVVSAPLVIVINVAVLRLFVHMERESVPDFGKLFSYTAARLGQHVPGMPLAGAGGDSVIAFILILGVQTGAFHMVHRCLTGLQALRSVSTGEALSVVELEELAQTMTDPRRCGCCGFGPVDHTGCSDLFAHHGERRGRSSRHISNACPRCGWFVRSIRQWPPWDVALHTPAGQAVHRVRVWAEVTVVVRAASKALVIPLGVLRLGATLGFPDSLSAMLAFSYLIPWLYSTHSAFQAIFYSPVYQSHTRPLREAHANAGRATAGGADSDSCGAPQAHAVAPGVVAFSTALTNILAATPDRVFLGAGDICCVCLEEFPASAASIASSLSGVEAAQELRALKPSVIGLRCGHPLHVQCAEAAIRGANQRHVRCPLCREPVTTTGAVAARAFT</sequence>
<dbReference type="Gene3D" id="3.30.40.10">
    <property type="entry name" value="Zinc/RING finger domain, C3HC4 (zinc finger)"/>
    <property type="match status" value="1"/>
</dbReference>
<name>A0AAE0BYC5_9CHLO</name>
<feature type="transmembrane region" description="Helical" evidence="2">
    <location>
        <begin position="294"/>
        <end position="315"/>
    </location>
</feature>
<organism evidence="4 5">
    <name type="scientific">Cymbomonas tetramitiformis</name>
    <dbReference type="NCBI Taxonomy" id="36881"/>
    <lineage>
        <taxon>Eukaryota</taxon>
        <taxon>Viridiplantae</taxon>
        <taxon>Chlorophyta</taxon>
        <taxon>Pyramimonadophyceae</taxon>
        <taxon>Pyramimonadales</taxon>
        <taxon>Pyramimonadaceae</taxon>
        <taxon>Cymbomonas</taxon>
    </lineage>
</organism>
<feature type="transmembrane region" description="Helical" evidence="2">
    <location>
        <begin position="252"/>
        <end position="273"/>
    </location>
</feature>
<comment type="caution">
    <text evidence="4">The sequence shown here is derived from an EMBL/GenBank/DDBJ whole genome shotgun (WGS) entry which is preliminary data.</text>
</comment>
<keyword evidence="1" id="KW-0863">Zinc-finger</keyword>
<feature type="transmembrane region" description="Helical" evidence="2">
    <location>
        <begin position="179"/>
        <end position="196"/>
    </location>
</feature>
<keyword evidence="2" id="KW-0472">Membrane</keyword>
<feature type="transmembrane region" description="Helical" evidence="2">
    <location>
        <begin position="85"/>
        <end position="109"/>
    </location>
</feature>
<reference evidence="4 5" key="1">
    <citation type="journal article" date="2015" name="Genome Biol. Evol.">
        <title>Comparative Genomics of a Bacterivorous Green Alga Reveals Evolutionary Causalities and Consequences of Phago-Mixotrophic Mode of Nutrition.</title>
        <authorList>
            <person name="Burns J.A."/>
            <person name="Paasch A."/>
            <person name="Narechania A."/>
            <person name="Kim E."/>
        </authorList>
    </citation>
    <scope>NUCLEOTIDE SEQUENCE [LARGE SCALE GENOMIC DNA]</scope>
    <source>
        <strain evidence="4 5">PLY_AMNH</strain>
    </source>
</reference>
<evidence type="ECO:0000313" key="4">
    <source>
        <dbReference type="EMBL" id="KAK3245051.1"/>
    </source>
</evidence>
<proteinExistence type="predicted"/>
<keyword evidence="2" id="KW-0812">Transmembrane</keyword>
<accession>A0AAE0BYC5</accession>
<evidence type="ECO:0000256" key="2">
    <source>
        <dbReference type="SAM" id="Phobius"/>
    </source>
</evidence>
<dbReference type="EMBL" id="LGRX02031067">
    <property type="protein sequence ID" value="KAK3245051.1"/>
    <property type="molecule type" value="Genomic_DNA"/>
</dbReference>
<feature type="transmembrane region" description="Helical" evidence="2">
    <location>
        <begin position="52"/>
        <end position="73"/>
    </location>
</feature>
<keyword evidence="1" id="KW-0862">Zinc</keyword>
<dbReference type="InterPro" id="IPR001841">
    <property type="entry name" value="Znf_RING"/>
</dbReference>
<feature type="transmembrane region" description="Helical" evidence="2">
    <location>
        <begin position="376"/>
        <end position="403"/>
    </location>
</feature>
<dbReference type="InterPro" id="IPR013083">
    <property type="entry name" value="Znf_RING/FYVE/PHD"/>
</dbReference>
<evidence type="ECO:0000256" key="1">
    <source>
        <dbReference type="PROSITE-ProRule" id="PRU00175"/>
    </source>
</evidence>
<gene>
    <name evidence="4" type="ORF">CYMTET_45364</name>
</gene>
<dbReference type="Proteomes" id="UP001190700">
    <property type="component" value="Unassembled WGS sequence"/>
</dbReference>
<dbReference type="GO" id="GO:0008270">
    <property type="term" value="F:zinc ion binding"/>
    <property type="evidence" value="ECO:0007669"/>
    <property type="project" value="UniProtKB-KW"/>
</dbReference>
<dbReference type="SMART" id="SM00184">
    <property type="entry name" value="RING"/>
    <property type="match status" value="1"/>
</dbReference>
<feature type="transmembrane region" description="Helical" evidence="2">
    <location>
        <begin position="335"/>
        <end position="355"/>
    </location>
</feature>
<protein>
    <recommendedName>
        <fullName evidence="3">RING-type domain-containing protein</fullName>
    </recommendedName>
</protein>
<evidence type="ECO:0000313" key="5">
    <source>
        <dbReference type="Proteomes" id="UP001190700"/>
    </source>
</evidence>
<keyword evidence="2" id="KW-1133">Transmembrane helix</keyword>
<evidence type="ECO:0000259" key="3">
    <source>
        <dbReference type="PROSITE" id="PS50089"/>
    </source>
</evidence>
<dbReference type="AlphaFoldDB" id="A0AAE0BYC5"/>
<dbReference type="PROSITE" id="PS50089">
    <property type="entry name" value="ZF_RING_2"/>
    <property type="match status" value="1"/>
</dbReference>
<feature type="domain" description="RING-type" evidence="3">
    <location>
        <begin position="691"/>
        <end position="757"/>
    </location>
</feature>
<keyword evidence="5" id="KW-1185">Reference proteome</keyword>
<feature type="transmembrane region" description="Helical" evidence="2">
    <location>
        <begin position="208"/>
        <end position="232"/>
    </location>
</feature>
<keyword evidence="1" id="KW-0479">Metal-binding</keyword>
<dbReference type="SUPFAM" id="SSF57850">
    <property type="entry name" value="RING/U-box"/>
    <property type="match status" value="1"/>
</dbReference>